<dbReference type="AlphaFoldDB" id="A0A9Q3PHI5"/>
<evidence type="ECO:0000313" key="3">
    <source>
        <dbReference type="Proteomes" id="UP000765509"/>
    </source>
</evidence>
<dbReference type="Proteomes" id="UP000765509">
    <property type="component" value="Unassembled WGS sequence"/>
</dbReference>
<organism evidence="2 3">
    <name type="scientific">Austropuccinia psidii MF-1</name>
    <dbReference type="NCBI Taxonomy" id="1389203"/>
    <lineage>
        <taxon>Eukaryota</taxon>
        <taxon>Fungi</taxon>
        <taxon>Dikarya</taxon>
        <taxon>Basidiomycota</taxon>
        <taxon>Pucciniomycotina</taxon>
        <taxon>Pucciniomycetes</taxon>
        <taxon>Pucciniales</taxon>
        <taxon>Sphaerophragmiaceae</taxon>
        <taxon>Austropuccinia</taxon>
    </lineage>
</organism>
<feature type="compositionally biased region" description="Basic and acidic residues" evidence="1">
    <location>
        <begin position="82"/>
        <end position="91"/>
    </location>
</feature>
<accession>A0A9Q3PHI5</accession>
<gene>
    <name evidence="2" type="ORF">O181_101664</name>
</gene>
<comment type="caution">
    <text evidence="2">The sequence shown here is derived from an EMBL/GenBank/DDBJ whole genome shotgun (WGS) entry which is preliminary data.</text>
</comment>
<feature type="region of interest" description="Disordered" evidence="1">
    <location>
        <begin position="16"/>
        <end position="91"/>
    </location>
</feature>
<protein>
    <submittedName>
        <fullName evidence="2">Uncharacterized protein</fullName>
    </submittedName>
</protein>
<evidence type="ECO:0000256" key="1">
    <source>
        <dbReference type="SAM" id="MobiDB-lite"/>
    </source>
</evidence>
<proteinExistence type="predicted"/>
<sequence length="91" mass="10031">MIVLLSEKKIFSHLEKRKNAPARTSSEASIHAESSDDKNNHPPQTSFQDMSVKAQHNNKHPPPKVASWKHAPTVALPSSKSSYEKKGFGGI</sequence>
<evidence type="ECO:0000313" key="2">
    <source>
        <dbReference type="EMBL" id="MBW0561949.1"/>
    </source>
</evidence>
<dbReference type="EMBL" id="AVOT02071758">
    <property type="protein sequence ID" value="MBW0561949.1"/>
    <property type="molecule type" value="Genomic_DNA"/>
</dbReference>
<reference evidence="2" key="1">
    <citation type="submission" date="2021-03" db="EMBL/GenBank/DDBJ databases">
        <title>Draft genome sequence of rust myrtle Austropuccinia psidii MF-1, a brazilian biotype.</title>
        <authorList>
            <person name="Quecine M.C."/>
            <person name="Pachon D.M.R."/>
            <person name="Bonatelli M.L."/>
            <person name="Correr F.H."/>
            <person name="Franceschini L.M."/>
            <person name="Leite T.F."/>
            <person name="Margarido G.R.A."/>
            <person name="Almeida C.A."/>
            <person name="Ferrarezi J.A."/>
            <person name="Labate C.A."/>
        </authorList>
    </citation>
    <scope>NUCLEOTIDE SEQUENCE</scope>
    <source>
        <strain evidence="2">MF-1</strain>
    </source>
</reference>
<keyword evidence="3" id="KW-1185">Reference proteome</keyword>
<name>A0A9Q3PHI5_9BASI</name>